<proteinExistence type="predicted"/>
<evidence type="ECO:0000313" key="3">
    <source>
        <dbReference type="EMBL" id="MFD0688209.1"/>
    </source>
</evidence>
<gene>
    <name evidence="3" type="ORF">ACFQZM_27200</name>
</gene>
<dbReference type="InterPro" id="IPR003137">
    <property type="entry name" value="PA_domain"/>
</dbReference>
<protein>
    <submittedName>
        <fullName evidence="3">PA domain-containing protein</fullName>
    </submittedName>
</protein>
<feature type="signal peptide" evidence="1">
    <location>
        <begin position="1"/>
        <end position="27"/>
    </location>
</feature>
<feature type="domain" description="PA" evidence="2">
    <location>
        <begin position="342"/>
        <end position="418"/>
    </location>
</feature>
<keyword evidence="1" id="KW-0732">Signal</keyword>
<name>A0ABW2XPG3_9ACTN</name>
<dbReference type="RefSeq" id="WP_131758840.1">
    <property type="nucleotide sequence ID" value="NZ_CAACUY010000061.1"/>
</dbReference>
<dbReference type="Proteomes" id="UP001597063">
    <property type="component" value="Unassembled WGS sequence"/>
</dbReference>
<sequence length="767" mass="82348">MWGRGTVMAVPGVVLLGVVALAAPAGAAAEAPGRAPAGGLRAEGGAYDVTLPTGDIVHVAGAGTSVTPAPGRDPAFTVSHDNGDLYVVPDDRLSDDPERYNVTALHEGRRPVARPKASGELVTVRVRSIARDGRPGLGVANFLNVEDGAGGNARRPLPGTKDQPCTDASWEDADCIRLRPGTYSILGLIKTLPSWAPSTSGATPLNYSLVGSPEVEITGDTEIVLDARKATEVTVATPEHATAANPGTISHLMWTRSAADGTAVDDGVLMPPGATLEERLFLQPTARVRRGSFEMYTRWRLEAPAITMRAAGVALAPRYYDAAYFSDVSSQFPRLDGRAVLRVADGDRPGADLRGRLALVQRKDGVPVAEQSNAAAKAGARMVAVYNDRPGVDDETGGAGVQLRVPTVRLSHEEGRALLRRSGAVVTAKGVVDSPYLYDLVFPETGQIPKKLHYIARTRDLARVENSYSGADSVTTGRYSRRPWEEYATAYTFPLIGAPRTRVEYLSADPGTQWSARAATPEEPYNHAFPGPETPFLRLDEAKWTSYKPGARASHAWFQAPLTGGVNPLSPISRTGDRIRLRVGLVDAAANYSDAYSSLFPGGFVTDFRVYRDDELVAQTAYLPNGTLTTTPGEATYRVQYDVANNATWARSSTRTKTAWTFRSAQTQATTTLLLLQVGYDARVDLHNRARSGVLKLTVRHQDGSRTPLKRLTLAASFDDGTTWTAVPVKDGTARLHGRGMVSLRVAAEDAASNTIDQEVIRAYELH</sequence>
<evidence type="ECO:0000259" key="2">
    <source>
        <dbReference type="Pfam" id="PF02225"/>
    </source>
</evidence>
<comment type="caution">
    <text evidence="3">The sequence shown here is derived from an EMBL/GenBank/DDBJ whole genome shotgun (WGS) entry which is preliminary data.</text>
</comment>
<feature type="chain" id="PRO_5046951080" evidence="1">
    <location>
        <begin position="28"/>
        <end position="767"/>
    </location>
</feature>
<dbReference type="EMBL" id="JBHTGP010000013">
    <property type="protein sequence ID" value="MFD0688209.1"/>
    <property type="molecule type" value="Genomic_DNA"/>
</dbReference>
<dbReference type="CDD" id="cd00538">
    <property type="entry name" value="PA"/>
    <property type="match status" value="1"/>
</dbReference>
<accession>A0ABW2XPG3</accession>
<organism evidence="3 4">
    <name type="scientific">Actinomadura fibrosa</name>
    <dbReference type="NCBI Taxonomy" id="111802"/>
    <lineage>
        <taxon>Bacteria</taxon>
        <taxon>Bacillati</taxon>
        <taxon>Actinomycetota</taxon>
        <taxon>Actinomycetes</taxon>
        <taxon>Streptosporangiales</taxon>
        <taxon>Thermomonosporaceae</taxon>
        <taxon>Actinomadura</taxon>
    </lineage>
</organism>
<keyword evidence="4" id="KW-1185">Reference proteome</keyword>
<evidence type="ECO:0000256" key="1">
    <source>
        <dbReference type="SAM" id="SignalP"/>
    </source>
</evidence>
<evidence type="ECO:0000313" key="4">
    <source>
        <dbReference type="Proteomes" id="UP001597063"/>
    </source>
</evidence>
<reference evidence="4" key="1">
    <citation type="journal article" date="2019" name="Int. J. Syst. Evol. Microbiol.">
        <title>The Global Catalogue of Microorganisms (GCM) 10K type strain sequencing project: providing services to taxonomists for standard genome sequencing and annotation.</title>
        <authorList>
            <consortium name="The Broad Institute Genomics Platform"/>
            <consortium name="The Broad Institute Genome Sequencing Center for Infectious Disease"/>
            <person name="Wu L."/>
            <person name="Ma J."/>
        </authorList>
    </citation>
    <scope>NUCLEOTIDE SEQUENCE [LARGE SCALE GENOMIC DNA]</scope>
    <source>
        <strain evidence="4">JCM 9371</strain>
    </source>
</reference>
<dbReference type="Pfam" id="PF02225">
    <property type="entry name" value="PA"/>
    <property type="match status" value="1"/>
</dbReference>
<dbReference type="Gene3D" id="3.50.30.30">
    <property type="match status" value="1"/>
</dbReference>